<reference evidence="2" key="1">
    <citation type="submission" date="2011-07" db="EMBL/GenBank/DDBJ databases">
        <authorList>
            <consortium name="Caenorhabditis brenneri Sequencing and Analysis Consortium"/>
            <person name="Wilson R.K."/>
        </authorList>
    </citation>
    <scope>NUCLEOTIDE SEQUENCE [LARGE SCALE GENOMIC DNA]</scope>
    <source>
        <strain evidence="2">PB2801</strain>
    </source>
</reference>
<proteinExistence type="predicted"/>
<dbReference type="Proteomes" id="UP000008068">
    <property type="component" value="Unassembled WGS sequence"/>
</dbReference>
<protein>
    <submittedName>
        <fullName evidence="1">Uncharacterized protein</fullName>
    </submittedName>
</protein>
<organism evidence="2">
    <name type="scientific">Caenorhabditis brenneri</name>
    <name type="common">Nematode worm</name>
    <dbReference type="NCBI Taxonomy" id="135651"/>
    <lineage>
        <taxon>Eukaryota</taxon>
        <taxon>Metazoa</taxon>
        <taxon>Ecdysozoa</taxon>
        <taxon>Nematoda</taxon>
        <taxon>Chromadorea</taxon>
        <taxon>Rhabditida</taxon>
        <taxon>Rhabditina</taxon>
        <taxon>Rhabditomorpha</taxon>
        <taxon>Rhabditoidea</taxon>
        <taxon>Rhabditidae</taxon>
        <taxon>Peloderinae</taxon>
        <taxon>Caenorhabditis</taxon>
    </lineage>
</organism>
<keyword evidence="2" id="KW-1185">Reference proteome</keyword>
<sequence length="115" mass="12629">MVFTGKAVRSRVQVSHLERTADSHANVLENTRKGVMKLPENVTANRGTMDITANGCVLLDCLVQDVPGSVHVQQVLDVILSQGIVQRSVQLDIKETFVISVSQIRIDVPLVIRIV</sequence>
<evidence type="ECO:0000313" key="2">
    <source>
        <dbReference type="Proteomes" id="UP000008068"/>
    </source>
</evidence>
<dbReference type="STRING" id="135651.G0N5V5"/>
<dbReference type="HOGENOM" id="CLU_2111057_0_0_1"/>
<gene>
    <name evidence="1" type="ORF">CAEBREN_17974</name>
</gene>
<accession>G0N5V5</accession>
<dbReference type="EMBL" id="GL379841">
    <property type="protein sequence ID" value="EGT53421.1"/>
    <property type="molecule type" value="Genomic_DNA"/>
</dbReference>
<dbReference type="InParanoid" id="G0N5V5"/>
<evidence type="ECO:0000313" key="1">
    <source>
        <dbReference type="EMBL" id="EGT53421.1"/>
    </source>
</evidence>
<dbReference type="AlphaFoldDB" id="G0N5V5"/>
<name>G0N5V5_CAEBE</name>